<comment type="cofactor">
    <cofactor evidence="1 7">
        <name>FAD</name>
        <dbReference type="ChEBI" id="CHEBI:57692"/>
    </cofactor>
</comment>
<dbReference type="PANTHER" id="PTHR48083">
    <property type="entry name" value="MEDIUM-CHAIN SPECIFIC ACYL-COA DEHYDROGENASE, MITOCHONDRIAL-RELATED"/>
    <property type="match status" value="1"/>
</dbReference>
<gene>
    <name evidence="11" type="ORF">MINT15_09580</name>
</gene>
<dbReference type="InterPro" id="IPR037069">
    <property type="entry name" value="AcylCoA_DH/ox_N_sf"/>
</dbReference>
<protein>
    <recommendedName>
        <fullName evidence="3">Medium-chain specific acyl-CoA dehydrogenase, mitochondrial</fullName>
    </recommendedName>
</protein>
<dbReference type="InterPro" id="IPR009075">
    <property type="entry name" value="AcylCo_DH/oxidase_C"/>
</dbReference>
<evidence type="ECO:0000259" key="8">
    <source>
        <dbReference type="Pfam" id="PF00441"/>
    </source>
</evidence>
<proteinExistence type="inferred from homology"/>
<evidence type="ECO:0000259" key="9">
    <source>
        <dbReference type="Pfam" id="PF02770"/>
    </source>
</evidence>
<keyword evidence="4 7" id="KW-0285">Flavoprotein</keyword>
<dbReference type="GO" id="GO:0033539">
    <property type="term" value="P:fatty acid beta-oxidation using acyl-CoA dehydrogenase"/>
    <property type="evidence" value="ECO:0007669"/>
    <property type="project" value="TreeGrafter"/>
</dbReference>
<dbReference type="InterPro" id="IPR006089">
    <property type="entry name" value="Acyl-CoA_DH_CS"/>
</dbReference>
<dbReference type="OMA" id="DFFNHGR"/>
<dbReference type="Pfam" id="PF02771">
    <property type="entry name" value="Acyl-CoA_dh_N"/>
    <property type="match status" value="1"/>
</dbReference>
<dbReference type="FunFam" id="1.20.140.10:FF:000001">
    <property type="entry name" value="Acyl-CoA dehydrogenase"/>
    <property type="match status" value="1"/>
</dbReference>
<evidence type="ECO:0000256" key="7">
    <source>
        <dbReference type="RuleBase" id="RU362125"/>
    </source>
</evidence>
<evidence type="ECO:0000256" key="5">
    <source>
        <dbReference type="ARBA" id="ARBA00022827"/>
    </source>
</evidence>
<feature type="domain" description="Acyl-CoA dehydrogenase/oxidase N-terminal" evidence="10">
    <location>
        <begin position="8"/>
        <end position="120"/>
    </location>
</feature>
<dbReference type="SUPFAM" id="SSF47203">
    <property type="entry name" value="Acyl-CoA dehydrogenase C-terminal domain-like"/>
    <property type="match status" value="1"/>
</dbReference>
<dbReference type="Pfam" id="PF00441">
    <property type="entry name" value="Acyl-CoA_dh_1"/>
    <property type="match status" value="1"/>
</dbReference>
<feature type="domain" description="Acyl-CoA dehydrogenase/oxidase C-terminal" evidence="8">
    <location>
        <begin position="229"/>
        <end position="378"/>
    </location>
</feature>
<evidence type="ECO:0000313" key="12">
    <source>
        <dbReference type="Proteomes" id="UP000030848"/>
    </source>
</evidence>
<dbReference type="RefSeq" id="WP_015787595.1">
    <property type="nucleotide sequence ID" value="NZ_CALJZO010000087.1"/>
</dbReference>
<sequence>MDFSLSVEEREIRDWVRTFVQKELIPLEPEVLRRERAHQPGLTSDELTELQQKAKASGFWGVQTPEEYGGMGLSAVMTALLEAELGRTFVPFSFGGSADNILFHANEEQKKRYLLPTIEGTRKSCFAITEPGAGSDAKAIRTTARKDGSDWVINGEKTFITGGNEADFAMVFAVTDPEKGADGGVTCFLVDRDMGWRSEYIDTMGEWGPASLIFDNVRVPESQILGELGQGFALAMQWIGRGRYILPARALGSCERLLSMAIEHANTRETFGAPLAERQAIQWMIADSGVEIEALRWLVLHAAWQVDQGMDSRHAQSIAKLYGGQKANEIVDRVLQIHGGMGYTRELPIERWYRELRLLRIYEGTDEIQRRTIARNLLKGYVKVSGTLG</sequence>
<evidence type="ECO:0000259" key="10">
    <source>
        <dbReference type="Pfam" id="PF02771"/>
    </source>
</evidence>
<evidence type="ECO:0000256" key="4">
    <source>
        <dbReference type="ARBA" id="ARBA00022630"/>
    </source>
</evidence>
<dbReference type="GO" id="GO:0050660">
    <property type="term" value="F:flavin adenine dinucleotide binding"/>
    <property type="evidence" value="ECO:0007669"/>
    <property type="project" value="InterPro"/>
</dbReference>
<dbReference type="GO" id="GO:0003995">
    <property type="term" value="F:acyl-CoA dehydrogenase activity"/>
    <property type="evidence" value="ECO:0007669"/>
    <property type="project" value="InterPro"/>
</dbReference>
<evidence type="ECO:0000256" key="6">
    <source>
        <dbReference type="ARBA" id="ARBA00023002"/>
    </source>
</evidence>
<evidence type="ECO:0000256" key="3">
    <source>
        <dbReference type="ARBA" id="ARBA00019125"/>
    </source>
</evidence>
<dbReference type="InterPro" id="IPR009100">
    <property type="entry name" value="AcylCoA_DH/oxidase_NM_dom_sf"/>
</dbReference>
<dbReference type="InterPro" id="IPR006091">
    <property type="entry name" value="Acyl-CoA_Oxase/DH_mid-dom"/>
</dbReference>
<dbReference type="PROSITE" id="PS00073">
    <property type="entry name" value="ACYL_COA_DH_2"/>
    <property type="match status" value="1"/>
</dbReference>
<comment type="caution">
    <text evidence="11">The sequence shown here is derived from an EMBL/GenBank/DDBJ whole genome shotgun (WGS) entry which is preliminary data.</text>
</comment>
<dbReference type="EMBL" id="JRZE01000003">
    <property type="protein sequence ID" value="KHF44076.1"/>
    <property type="molecule type" value="Genomic_DNA"/>
</dbReference>
<keyword evidence="5 7" id="KW-0274">FAD</keyword>
<dbReference type="OrthoDB" id="8876745at2"/>
<dbReference type="PROSITE" id="PS00072">
    <property type="entry name" value="ACYL_COA_DH_1"/>
    <property type="match status" value="1"/>
</dbReference>
<organism evidence="11 12">
    <name type="scientific">Saccharomonospora viridis</name>
    <dbReference type="NCBI Taxonomy" id="1852"/>
    <lineage>
        <taxon>Bacteria</taxon>
        <taxon>Bacillati</taxon>
        <taxon>Actinomycetota</taxon>
        <taxon>Actinomycetes</taxon>
        <taxon>Pseudonocardiales</taxon>
        <taxon>Pseudonocardiaceae</taxon>
        <taxon>Saccharomonospora</taxon>
    </lineage>
</organism>
<dbReference type="Gene3D" id="1.20.140.10">
    <property type="entry name" value="Butyryl-CoA Dehydrogenase, subunit A, domain 3"/>
    <property type="match status" value="1"/>
</dbReference>
<dbReference type="Gene3D" id="1.10.540.10">
    <property type="entry name" value="Acyl-CoA dehydrogenase/oxidase, N-terminal domain"/>
    <property type="match status" value="1"/>
</dbReference>
<name>A0A837DE33_9PSEU</name>
<dbReference type="Proteomes" id="UP000030848">
    <property type="component" value="Unassembled WGS sequence"/>
</dbReference>
<feature type="domain" description="Acyl-CoA oxidase/dehydrogenase middle" evidence="9">
    <location>
        <begin position="125"/>
        <end position="205"/>
    </location>
</feature>
<dbReference type="Gene3D" id="2.40.110.10">
    <property type="entry name" value="Butyryl-CoA Dehydrogenase, subunit A, domain 2"/>
    <property type="match status" value="1"/>
</dbReference>
<evidence type="ECO:0000256" key="1">
    <source>
        <dbReference type="ARBA" id="ARBA00001974"/>
    </source>
</evidence>
<dbReference type="GO" id="GO:0005737">
    <property type="term" value="C:cytoplasm"/>
    <property type="evidence" value="ECO:0007669"/>
    <property type="project" value="TreeGrafter"/>
</dbReference>
<dbReference type="AlphaFoldDB" id="A0A837DE33"/>
<dbReference type="FunFam" id="2.40.110.10:FF:000002">
    <property type="entry name" value="Acyl-CoA dehydrogenase fadE12"/>
    <property type="match status" value="1"/>
</dbReference>
<dbReference type="InterPro" id="IPR013786">
    <property type="entry name" value="AcylCoA_DH/ox_N"/>
</dbReference>
<dbReference type="InterPro" id="IPR050741">
    <property type="entry name" value="Acyl-CoA_dehydrogenase"/>
</dbReference>
<dbReference type="PANTHER" id="PTHR48083:SF2">
    <property type="entry name" value="MEDIUM-CHAIN SPECIFIC ACYL-COA DEHYDROGENASE, MITOCHONDRIAL"/>
    <property type="match status" value="1"/>
</dbReference>
<accession>A0A837DE33</accession>
<dbReference type="InterPro" id="IPR036250">
    <property type="entry name" value="AcylCo_DH-like_C"/>
</dbReference>
<dbReference type="InterPro" id="IPR046373">
    <property type="entry name" value="Acyl-CoA_Oxase/DH_mid-dom_sf"/>
</dbReference>
<keyword evidence="6 7" id="KW-0560">Oxidoreductase</keyword>
<reference evidence="11 12" key="1">
    <citation type="submission" date="2014-10" db="EMBL/GenBank/DDBJ databases">
        <title>Genome sequence of Micropolyspora internatus JCM3315.</title>
        <authorList>
            <person name="Shin S.-K."/>
            <person name="Yi H."/>
        </authorList>
    </citation>
    <scope>NUCLEOTIDE SEQUENCE [LARGE SCALE GENOMIC DNA]</scope>
    <source>
        <strain evidence="11 12">JCM 3315</strain>
    </source>
</reference>
<dbReference type="SUPFAM" id="SSF56645">
    <property type="entry name" value="Acyl-CoA dehydrogenase NM domain-like"/>
    <property type="match status" value="1"/>
</dbReference>
<comment type="similarity">
    <text evidence="2 7">Belongs to the acyl-CoA dehydrogenase family.</text>
</comment>
<evidence type="ECO:0000313" key="11">
    <source>
        <dbReference type="EMBL" id="KHF44076.1"/>
    </source>
</evidence>
<dbReference type="Pfam" id="PF02770">
    <property type="entry name" value="Acyl-CoA_dh_M"/>
    <property type="match status" value="1"/>
</dbReference>
<evidence type="ECO:0000256" key="2">
    <source>
        <dbReference type="ARBA" id="ARBA00009347"/>
    </source>
</evidence>